<gene>
    <name evidence="1" type="ORF">AVEN_220006_1</name>
</gene>
<dbReference type="PANTHER" id="PTHR46409">
    <property type="entry name" value="HTH PSQ-TYPE DOMAIN-CONTAINING PROTEIN"/>
    <property type="match status" value="1"/>
</dbReference>
<sequence>MNELESVGFIGTATNTGQKNGVILNIELKIQRPLQWLICLLHFNDLPFKDLNKYLNVETTAPASFSGKIVKRLTNCEKLPIINFEATELNEININKTDLSKDQQYLLDNVGVIQIGQCAPDLSVRDPGPLSHSRWLTCAIRVSRLFIVKQALQENSKCLLIAL</sequence>
<dbReference type="AlphaFoldDB" id="A0A4Y2CRQ5"/>
<name>A0A4Y2CRQ5_ARAVE</name>
<dbReference type="EMBL" id="BGPR01000231">
    <property type="protein sequence ID" value="GBM06554.1"/>
    <property type="molecule type" value="Genomic_DNA"/>
</dbReference>
<proteinExistence type="predicted"/>
<organism evidence="1 2">
    <name type="scientific">Araneus ventricosus</name>
    <name type="common">Orbweaver spider</name>
    <name type="synonym">Epeira ventricosa</name>
    <dbReference type="NCBI Taxonomy" id="182803"/>
    <lineage>
        <taxon>Eukaryota</taxon>
        <taxon>Metazoa</taxon>
        <taxon>Ecdysozoa</taxon>
        <taxon>Arthropoda</taxon>
        <taxon>Chelicerata</taxon>
        <taxon>Arachnida</taxon>
        <taxon>Araneae</taxon>
        <taxon>Araneomorphae</taxon>
        <taxon>Entelegynae</taxon>
        <taxon>Araneoidea</taxon>
        <taxon>Araneidae</taxon>
        <taxon>Araneus</taxon>
    </lineage>
</organism>
<dbReference type="Proteomes" id="UP000499080">
    <property type="component" value="Unassembled WGS sequence"/>
</dbReference>
<accession>A0A4Y2CRQ5</accession>
<protein>
    <submittedName>
        <fullName evidence="1">Uncharacterized protein</fullName>
    </submittedName>
</protein>
<dbReference type="OrthoDB" id="6766769at2759"/>
<evidence type="ECO:0000313" key="1">
    <source>
        <dbReference type="EMBL" id="GBM06554.1"/>
    </source>
</evidence>
<keyword evidence="2" id="KW-1185">Reference proteome</keyword>
<reference evidence="1 2" key="1">
    <citation type="journal article" date="2019" name="Sci. Rep.">
        <title>Orb-weaving spider Araneus ventricosus genome elucidates the spidroin gene catalogue.</title>
        <authorList>
            <person name="Kono N."/>
            <person name="Nakamura H."/>
            <person name="Ohtoshi R."/>
            <person name="Moran D.A.P."/>
            <person name="Shinohara A."/>
            <person name="Yoshida Y."/>
            <person name="Fujiwara M."/>
            <person name="Mori M."/>
            <person name="Tomita M."/>
            <person name="Arakawa K."/>
        </authorList>
    </citation>
    <scope>NUCLEOTIDE SEQUENCE [LARGE SCALE GENOMIC DNA]</scope>
</reference>
<dbReference type="PANTHER" id="PTHR46409:SF1">
    <property type="entry name" value="HTH PSQ-TYPE DOMAIN-CONTAINING PROTEIN"/>
    <property type="match status" value="1"/>
</dbReference>
<comment type="caution">
    <text evidence="1">The sequence shown here is derived from an EMBL/GenBank/DDBJ whole genome shotgun (WGS) entry which is preliminary data.</text>
</comment>
<evidence type="ECO:0000313" key="2">
    <source>
        <dbReference type="Proteomes" id="UP000499080"/>
    </source>
</evidence>